<dbReference type="Proteomes" id="UP000229095">
    <property type="component" value="Unassembled WGS sequence"/>
</dbReference>
<feature type="transmembrane region" description="Helical" evidence="7">
    <location>
        <begin position="186"/>
        <end position="202"/>
    </location>
</feature>
<dbReference type="GO" id="GO:0015144">
    <property type="term" value="F:carbohydrate transmembrane transporter activity"/>
    <property type="evidence" value="ECO:0007669"/>
    <property type="project" value="InterPro"/>
</dbReference>
<keyword evidence="4 7" id="KW-0812">Transmembrane</keyword>
<dbReference type="PANTHER" id="PTHR16119">
    <property type="entry name" value="TRANSMEMBRANE PROTEIN 144"/>
    <property type="match status" value="1"/>
</dbReference>
<dbReference type="Pfam" id="PF06800">
    <property type="entry name" value="Sugar_transport"/>
    <property type="match status" value="1"/>
</dbReference>
<gene>
    <name evidence="8" type="ORF">CS006_05140</name>
</gene>
<dbReference type="CDD" id="cd23112">
    <property type="entry name" value="glucose_uptake_GlcU"/>
    <property type="match status" value="1"/>
</dbReference>
<feature type="transmembrane region" description="Helical" evidence="7">
    <location>
        <begin position="214"/>
        <end position="233"/>
    </location>
</feature>
<evidence type="ECO:0000256" key="4">
    <source>
        <dbReference type="ARBA" id="ARBA00022692"/>
    </source>
</evidence>
<dbReference type="InterPro" id="IPR037185">
    <property type="entry name" value="EmrE-like"/>
</dbReference>
<keyword evidence="3 8" id="KW-0762">Sugar transport</keyword>
<keyword evidence="6 7" id="KW-0472">Membrane</keyword>
<keyword evidence="5 7" id="KW-1133">Transmembrane helix</keyword>
<dbReference type="AlphaFoldDB" id="A0A2M9H9E2"/>
<dbReference type="PANTHER" id="PTHR16119:SF17">
    <property type="entry name" value="TRANSMEMBRANE PROTEIN 144"/>
    <property type="match status" value="1"/>
</dbReference>
<evidence type="ECO:0000256" key="7">
    <source>
        <dbReference type="SAM" id="Phobius"/>
    </source>
</evidence>
<comment type="caution">
    <text evidence="8">The sequence shown here is derived from an EMBL/GenBank/DDBJ whole genome shotgun (WGS) entry which is preliminary data.</text>
</comment>
<keyword evidence="9" id="KW-1185">Reference proteome</keyword>
<dbReference type="InterPro" id="IPR010651">
    <property type="entry name" value="Sugar_transport"/>
</dbReference>
<evidence type="ECO:0000256" key="2">
    <source>
        <dbReference type="ARBA" id="ARBA00006117"/>
    </source>
</evidence>
<proteinExistence type="inferred from homology"/>
<feature type="transmembrane region" description="Helical" evidence="7">
    <location>
        <begin position="239"/>
        <end position="261"/>
    </location>
</feature>
<evidence type="ECO:0000313" key="8">
    <source>
        <dbReference type="EMBL" id="PJM73420.1"/>
    </source>
</evidence>
<comment type="similarity">
    <text evidence="2">Belongs to the GRP transporter (TC 2.A.7.5) family.</text>
</comment>
<feature type="transmembrane region" description="Helical" evidence="7">
    <location>
        <begin position="117"/>
        <end position="136"/>
    </location>
</feature>
<feature type="transmembrane region" description="Helical" evidence="7">
    <location>
        <begin position="27"/>
        <end position="46"/>
    </location>
</feature>
<dbReference type="EMBL" id="PEBI01000002">
    <property type="protein sequence ID" value="PJM73420.1"/>
    <property type="molecule type" value="Genomic_DNA"/>
</dbReference>
<feature type="transmembrane region" description="Helical" evidence="7">
    <location>
        <begin position="53"/>
        <end position="76"/>
    </location>
</feature>
<protein>
    <submittedName>
        <fullName evidence="8">Glucose transporter GlcU</fullName>
    </submittedName>
</protein>
<dbReference type="GO" id="GO:0016020">
    <property type="term" value="C:membrane"/>
    <property type="evidence" value="ECO:0007669"/>
    <property type="project" value="UniProtKB-SubCell"/>
</dbReference>
<reference evidence="8 9" key="1">
    <citation type="submission" date="2017-10" db="EMBL/GenBank/DDBJ databases">
        <title>Draft genome sequences of strains TRE 1, TRE 9, TRE H and TRI 7, isolated from tamarins, belonging to four potential novel Bifidobacterium species.</title>
        <authorList>
            <person name="Mattarelli P."/>
            <person name="Modesto M."/>
            <person name="Puglisi E."/>
            <person name="Morelli L."/>
            <person name="Spezio C."/>
            <person name="Bonetti A."/>
            <person name="Sandri C."/>
        </authorList>
    </citation>
    <scope>NUCLEOTIDE SEQUENCE [LARGE SCALE GENOMIC DNA]</scope>
    <source>
        <strain evidence="9">TRE1</strain>
    </source>
</reference>
<evidence type="ECO:0000256" key="6">
    <source>
        <dbReference type="ARBA" id="ARBA00023136"/>
    </source>
</evidence>
<evidence type="ECO:0000256" key="5">
    <source>
        <dbReference type="ARBA" id="ARBA00022989"/>
    </source>
</evidence>
<sequence length="293" mass="31005">MDLILAATPSLLWGVYALILPVIGGSSYRQILGVTTGCLLFALAAFPFVPHSYTWLTVLVSFVSGILWTIGCYGQICGFKEIGVSSTMPISTGEQLVGTSLVGVLFLGDWASAQAKMVGFAAIALFIVGVAFTSYVERHGVAGGVEDGDTKANNMIMGLTVITISSLGYIGYVSIIQIFSVNSFDAMLPQAVGMFVGGLVMGRREPNKLTRQTALLLVPGVLWGIGNLILMIYDSRLGVAIAFPMSQMGLIISTIGGMVFLHESKTRKEKVSISVGLTLVVVGILLIALTKTL</sequence>
<organism evidence="8 9">
    <name type="scientific">Bifidobacterium primatium</name>
    <dbReference type="NCBI Taxonomy" id="2045438"/>
    <lineage>
        <taxon>Bacteria</taxon>
        <taxon>Bacillati</taxon>
        <taxon>Actinomycetota</taxon>
        <taxon>Actinomycetes</taxon>
        <taxon>Bifidobacteriales</taxon>
        <taxon>Bifidobacteriaceae</taxon>
        <taxon>Bifidobacterium</taxon>
    </lineage>
</organism>
<dbReference type="SUPFAM" id="SSF103481">
    <property type="entry name" value="Multidrug resistance efflux transporter EmrE"/>
    <property type="match status" value="1"/>
</dbReference>
<evidence type="ECO:0000313" key="9">
    <source>
        <dbReference type="Proteomes" id="UP000229095"/>
    </source>
</evidence>
<name>A0A2M9H9E2_9BIFI</name>
<dbReference type="RefSeq" id="WP_100510709.1">
    <property type="nucleotide sequence ID" value="NZ_PEBI01000002.1"/>
</dbReference>
<evidence type="ECO:0000256" key="3">
    <source>
        <dbReference type="ARBA" id="ARBA00022597"/>
    </source>
</evidence>
<accession>A0A2M9H9E2</accession>
<feature type="transmembrane region" description="Helical" evidence="7">
    <location>
        <begin position="273"/>
        <end position="290"/>
    </location>
</feature>
<dbReference type="OrthoDB" id="3194911at2"/>
<evidence type="ECO:0000256" key="1">
    <source>
        <dbReference type="ARBA" id="ARBA00004141"/>
    </source>
</evidence>
<feature type="transmembrane region" description="Helical" evidence="7">
    <location>
        <begin position="156"/>
        <end position="180"/>
    </location>
</feature>
<keyword evidence="3 8" id="KW-0813">Transport</keyword>
<comment type="subcellular location">
    <subcellularLocation>
        <location evidence="1">Membrane</location>
        <topology evidence="1">Multi-pass membrane protein</topology>
    </subcellularLocation>
</comment>